<dbReference type="SUPFAM" id="SSF56672">
    <property type="entry name" value="DNA/RNA polymerases"/>
    <property type="match status" value="1"/>
</dbReference>
<dbReference type="SUPFAM" id="SSF56219">
    <property type="entry name" value="DNase I-like"/>
    <property type="match status" value="1"/>
</dbReference>
<dbReference type="SUPFAM" id="SSF57903">
    <property type="entry name" value="FYVE/PHD zinc finger"/>
    <property type="match status" value="1"/>
</dbReference>
<dbReference type="Gene3D" id="3.30.40.10">
    <property type="entry name" value="Zinc/RING finger domain, C3HC4 (zinc finger)"/>
    <property type="match status" value="1"/>
</dbReference>
<dbReference type="SUPFAM" id="SSF53098">
    <property type="entry name" value="Ribonuclease H-like"/>
    <property type="match status" value="1"/>
</dbReference>
<reference evidence="4 5" key="1">
    <citation type="submission" date="2019-12" db="EMBL/GenBank/DDBJ databases">
        <authorList>
            <person name="Floudas D."/>
            <person name="Bentzer J."/>
            <person name="Ahren D."/>
            <person name="Johansson T."/>
            <person name="Persson P."/>
            <person name="Tunlid A."/>
        </authorList>
    </citation>
    <scope>NUCLEOTIDE SEQUENCE [LARGE SCALE GENOMIC DNA]</scope>
    <source>
        <strain evidence="4 5">CBS 102.39</strain>
    </source>
</reference>
<dbReference type="InterPro" id="IPR036691">
    <property type="entry name" value="Endo/exonu/phosph_ase_sf"/>
</dbReference>
<dbReference type="EMBL" id="JAACJL010000019">
    <property type="protein sequence ID" value="KAF4618073.1"/>
    <property type="molecule type" value="Genomic_DNA"/>
</dbReference>
<dbReference type="InterPro" id="IPR012337">
    <property type="entry name" value="RNaseH-like_sf"/>
</dbReference>
<feature type="region of interest" description="Disordered" evidence="1">
    <location>
        <begin position="600"/>
        <end position="629"/>
    </location>
</feature>
<name>A0A8H4VPZ6_9AGAR</name>
<evidence type="ECO:0000256" key="1">
    <source>
        <dbReference type="SAM" id="MobiDB-lite"/>
    </source>
</evidence>
<feature type="compositionally biased region" description="Acidic residues" evidence="1">
    <location>
        <begin position="1894"/>
        <end position="1914"/>
    </location>
</feature>
<dbReference type="PANTHER" id="PTHR33481:SF1">
    <property type="entry name" value="ENDONUCLEASE_EXONUCLEASE_PHOSPHATASE DOMAIN-CONTAINING PROTEIN-RELATED"/>
    <property type="match status" value="1"/>
</dbReference>
<dbReference type="CDD" id="cd01650">
    <property type="entry name" value="RT_nLTR_like"/>
    <property type="match status" value="1"/>
</dbReference>
<evidence type="ECO:0008006" key="6">
    <source>
        <dbReference type="Google" id="ProtNLM"/>
    </source>
</evidence>
<evidence type="ECO:0000313" key="5">
    <source>
        <dbReference type="Proteomes" id="UP000521872"/>
    </source>
</evidence>
<protein>
    <recommendedName>
        <fullName evidence="6">Zinc finger PHD-type domain-containing protein</fullName>
    </recommendedName>
</protein>
<feature type="compositionally biased region" description="Basic and acidic residues" evidence="1">
    <location>
        <begin position="618"/>
        <end position="627"/>
    </location>
</feature>
<dbReference type="InterPro" id="IPR011011">
    <property type="entry name" value="Znf_FYVE_PHD"/>
</dbReference>
<dbReference type="CDD" id="cd09276">
    <property type="entry name" value="Rnase_HI_RT_non_LTR"/>
    <property type="match status" value="1"/>
</dbReference>
<feature type="domain" description="Reverse transcriptase" evidence="2">
    <location>
        <begin position="2524"/>
        <end position="2811"/>
    </location>
</feature>
<evidence type="ECO:0000313" key="4">
    <source>
        <dbReference type="EMBL" id="KAF4618073.1"/>
    </source>
</evidence>
<accession>A0A8H4VPZ6</accession>
<dbReference type="Proteomes" id="UP000521872">
    <property type="component" value="Unassembled WGS sequence"/>
</dbReference>
<evidence type="ECO:0000259" key="2">
    <source>
        <dbReference type="PROSITE" id="PS50878"/>
    </source>
</evidence>
<dbReference type="InterPro" id="IPR036397">
    <property type="entry name" value="RNaseH_sf"/>
</dbReference>
<dbReference type="PROSITE" id="PS50879">
    <property type="entry name" value="RNASE_H_1"/>
    <property type="match status" value="1"/>
</dbReference>
<proteinExistence type="predicted"/>
<keyword evidence="5" id="KW-1185">Reference proteome</keyword>
<dbReference type="InterPro" id="IPR043502">
    <property type="entry name" value="DNA/RNA_pol_sf"/>
</dbReference>
<comment type="caution">
    <text evidence="4">The sequence shown here is derived from an EMBL/GenBank/DDBJ whole genome shotgun (WGS) entry which is preliminary data.</text>
</comment>
<feature type="compositionally biased region" description="Basic and acidic residues" evidence="1">
    <location>
        <begin position="31"/>
        <end position="43"/>
    </location>
</feature>
<dbReference type="Gene3D" id="3.60.10.10">
    <property type="entry name" value="Endonuclease/exonuclease/phosphatase"/>
    <property type="match status" value="1"/>
</dbReference>
<dbReference type="PANTHER" id="PTHR33481">
    <property type="entry name" value="REVERSE TRANSCRIPTASE"/>
    <property type="match status" value="1"/>
</dbReference>
<feature type="compositionally biased region" description="Acidic residues" evidence="1">
    <location>
        <begin position="1387"/>
        <end position="1397"/>
    </location>
</feature>
<dbReference type="InterPro" id="IPR005135">
    <property type="entry name" value="Endo/exonuclease/phosphatase"/>
</dbReference>
<organism evidence="4 5">
    <name type="scientific">Agrocybe pediades</name>
    <dbReference type="NCBI Taxonomy" id="84607"/>
    <lineage>
        <taxon>Eukaryota</taxon>
        <taxon>Fungi</taxon>
        <taxon>Dikarya</taxon>
        <taxon>Basidiomycota</taxon>
        <taxon>Agaricomycotina</taxon>
        <taxon>Agaricomycetes</taxon>
        <taxon>Agaricomycetidae</taxon>
        <taxon>Agaricales</taxon>
        <taxon>Agaricineae</taxon>
        <taxon>Strophariaceae</taxon>
        <taxon>Agrocybe</taxon>
    </lineage>
</organism>
<dbReference type="Pfam" id="PF14529">
    <property type="entry name" value="Exo_endo_phos_2"/>
    <property type="match status" value="1"/>
</dbReference>
<evidence type="ECO:0000259" key="3">
    <source>
        <dbReference type="PROSITE" id="PS50879"/>
    </source>
</evidence>
<feature type="region of interest" description="Disordered" evidence="1">
    <location>
        <begin position="1384"/>
        <end position="1404"/>
    </location>
</feature>
<gene>
    <name evidence="4" type="ORF">D9613_012657</name>
</gene>
<feature type="compositionally biased region" description="Polar residues" evidence="1">
    <location>
        <begin position="1"/>
        <end position="30"/>
    </location>
</feature>
<dbReference type="GO" id="GO:0003676">
    <property type="term" value="F:nucleic acid binding"/>
    <property type="evidence" value="ECO:0007669"/>
    <property type="project" value="InterPro"/>
</dbReference>
<feature type="region of interest" description="Disordered" evidence="1">
    <location>
        <begin position="1"/>
        <end position="65"/>
    </location>
</feature>
<feature type="domain" description="RNase H type-1" evidence="3">
    <location>
        <begin position="3015"/>
        <end position="3162"/>
    </location>
</feature>
<dbReference type="PROSITE" id="PS50878">
    <property type="entry name" value="RT_POL"/>
    <property type="match status" value="1"/>
</dbReference>
<dbReference type="Pfam" id="PF00078">
    <property type="entry name" value="RVT_1"/>
    <property type="match status" value="1"/>
</dbReference>
<sequence length="3342" mass="375766">MPIQNKKNPNTQESQNTASPRTGKTSTTKEPANRDTQLEDARLGKRRRTNSPITSEMDNENNNNDQINNLKEARQYLESTLTLTPSETSPTPNAIAAILLQIAALPGVNSLTKNAIRAAALMTEALDTATSISDQLTNMKEEMNNVTEHIKTTIAEQMKVMETSTKEMLQQIKDSIPTTTQNGTWNHGQRSYSEAARQYLLDFPPDSIIHKTSATEITEICKKALKDSYEHHEQNGIRSAERLSRSKGILIEFSTKEGAQWMKTNDNANRLLQAMGQYGHGGQWKKRSHNIIAYYAPVEFNPENPTHIEELISVNKISKDELIRARYAKPIHRRSPQQRFAHLIPRASSTRFCSVCNLDVKISYGGESNWEAHTQSKTHKAHENQKDSRQASIGSFFQRAAPTQRTGKASHSPIFPDVLLAPPKLTSDKPLPNNDPCAVPIGSTIISDTEVDQVSDIQTGVTQSDNLNLDSQGLLARLSRIISGLPETVAIGLPSDILAGFRGRPQDLLDPDDEPWEVIDKTLNRVIGFGATKEDVMGIIRRGEYGMDAMFGWLEACIRDLRVDEGLLEGKVNRLIDAMISLGAIEKGIRNTSLASCTKLNVPKHRPTQGPTTDDKEEPLRSTRDSHVSPPCRGYHLQVTTSEATSAIVYYPFYLHAKQTLPWSVITAGNELYLKSNNCLKESKRKGDNDIPCIACRQLHDHSIVTGIRHRALDGANERTPWKFLGPIHMYASLEKKTEQLRRSRLKILNTLRTLAVRNRHIDAWKRLSMSISQENIPRIRALLTSAHRAGSSVFAIIDKVSKAARRIYQIQGYNNTDYQLMFLLYKIGGRAAANIAHRALGLPSIDTAKRHVTTAPLMSSPKFPTPNELQSNLKFCYPNAEASTRMMDAERRAVKGMSMQVDEIKVQERLRWEPRTNSILGVCREHGGQCSLDFRSMHQADTLLDCLRSKTVHLATEATVIGTSVFSASPKEYTTKVIAISGSCKQELVADQEKLLKTAASEITTHLRNTIPSRRLYCLASDGDARRRRALIAITMHRELDPSSPVGHSLANLPLFNLKCGDDDITSDFDWKHVLKRFRNTLLRQKGIIVNDLSITTAVLKAHLVSAGMNSITADTLLAPNDRQDVVLMVKLLHALSLLPAPETTDSPLRQNTRRVLCLLGRIYACLLKTYMDVSLSLNEQLVQLSTAAHLILAIYHTDKGNFIPVQTYFDVMSMIKNAYFCVAKAQTDDPDGEFWLILLGTDGLEKVFGQVRTIVGNDTNADQLQLTNRIDGAVQCNNILEDHPELGGQPRRLTVKPLPSDPTHISSVYDHISPKSWKGDVHVKNVTLDGCWSEGRRLAEKYLNEAGIDPPFTTMEKDGEYDIFCPFGQGRMVLAGGELLAGEREESEEEREGGEDVTQVAPSPDVTVTLPTQERQVGNITGQPTSAGTNEAPILEPTEDRTHAAAVDDELEVLQPDFEDAADIADVESTSAIPSYEPWVLVDNKKVHKATVMRLYSDPFSFAISKDRLKRVRNFTQYNETVARSGAPQPITDIDNPNVVCVQDPAITVVRCSKQVFLAVVQITAIRHNQADVQWLDVKYLHEPNVSISGQIMKLALTTTANHQPDTPDWEWIGLFEAGSLFHSISGRFFELIDPALHLASRGRNVGKQTYAFFTPELRAMAAVLYQRVGEDITKLVEVPQTPTFPYRSAEGYACFVCETDNVDGDAAREMDLDSCRICRFSGLSKLTAPALVTHMSAHILHDERMKGEDSPCGFCLNTGNLCRIVLNVTSKRTLIDVKASTCPNLRRLTIKIAAQFSKENSPCTNHPLICPLCPPKSPAVWKYNMRHHLAVVEKADPNLYKEYWEICEEEKVLMKGQLKVVPRKSKKSKVVDVIPTSDAHSSRLALRENSVDEVPEEESEEETEEEVEEGVEERAQEEGESNSMAQADEREQEPIATGSDLPLRTSMANELPLLSRPRKRRGAPTENVDMDAEIHECADDGCGGVINDSDFLKCDAPGCDLTYHLSCQGLLTRPTGGWFCDDDCKKNAGFQKGHHDLMNRPLKNDYDLILIQEPYITKTGIIRTPNGFSLIYPQDRKKKDAKKVRSVIMVSTNLETSTWKEINVPGDNDITIIQINNQQSTLTIINLYFDCEHLQTLTTLRNLLTADRRRLLPTNKTQMLWCGDFNMHHPLWDREEDHRLFTPAANRRAQKLIHLVANNDMKMALPKDIPTLRHYTTGNYTRPDNVWSTPDIYDHIIRCDVDPALQPPGTDHFPIVTIIDMPQKRTETPPSHNFRMADWQEFNDDLTARISQLPEPRPLRTNNEVQIAAAQLTTAIQESINAKIKKNKPCPHSKRWWNRELDDLRKKVNKLSRLSFKNRALENHESHQELKTASAAYGDAIVKAKTQHWQDFLEEATMEELWTANKYIKEPAGDGGKTRIPTLKVKDPETEATRYIDTNDSKAETLAKSFFPPKPAVSSVPLDYEYPEPLPDPEAITIEQIREQVERLSPYKASGPDQIPNIVLQKSITIIEEYLLHIYQAILTLGTYVDSWREFTTVVLRKPGKPDYEVAKAYRPIALLNTMAKVLTAIVADNISRTVERELLLPDNHFGGRPGRMTTDAVHILEDKIKSAWRKGKAVSILFLDVEGAFLNAVTDRLIHNLKKRRIPSVYVELIKNLLQGRRTRLKFNDFISAIILITNGIGQGDPLSMILYIIYNADLLEIANAPEEDSLGFVDDALAMAIGRNLEETTNTLEDFMNRPENGGFLWGQEHNSKYEIDKLAILHSTQKRIADPDNPGKTKPPPHPVLRLRGKIIKDVESYKYLGIHIDGQLRWHTQMQKTIAKATSYALLFRRLTKPTTGVSAKLMRRLYLSVIIPKMTYGLDVWYTPPHTKEGRRKQSGSVKALKEFRKIQRIATLAITGGLKMTPNELLDVHAGIFPIDLTLKKICHRAVVRISTLPETNPAALLTTKYHIAPAKSHPTSIQRLLEVFKFNPIHMETIKPKMEPATARRPYNITIPNDAEEANAQEANDEARIKIYTDAANQNDQIGAAAVLYTNNAPEPTRILRYKVGPSTKHIIDDGEMVAGLLAVWMLQSSPHIGQNTASIYTDSQNFIKATQSRIPASGSHILENLNEMATNLKGPNNEQIDGPKFTLRWIAAHNKSRGNKKADLEAKRAARGAVSALNVLPHYLRTPLPQSAIATKKAYLEELRNEETARWNASKRHDTFTRDIDENYPMIKFRQQQAKLTRAKASLLMQIRTGHVPLNSYLHRFGQHHTNRCNACYERNRRHKEENLKHYLFECPEYRWERAEMDKKLGRDSRNLKVILGSTKNIKILLKYIGHTKRLKTKPGEVQPAAN</sequence>
<dbReference type="InterPro" id="IPR002156">
    <property type="entry name" value="RNaseH_domain"/>
</dbReference>
<dbReference type="InterPro" id="IPR013083">
    <property type="entry name" value="Znf_RING/FYVE/PHD"/>
</dbReference>
<dbReference type="Pfam" id="PF00075">
    <property type="entry name" value="RNase_H"/>
    <property type="match status" value="1"/>
</dbReference>
<dbReference type="Gene3D" id="3.30.420.10">
    <property type="entry name" value="Ribonuclease H-like superfamily/Ribonuclease H"/>
    <property type="match status" value="1"/>
</dbReference>
<dbReference type="GO" id="GO:0004523">
    <property type="term" value="F:RNA-DNA hybrid ribonuclease activity"/>
    <property type="evidence" value="ECO:0007669"/>
    <property type="project" value="InterPro"/>
</dbReference>
<feature type="region of interest" description="Disordered" evidence="1">
    <location>
        <begin position="1870"/>
        <end position="1969"/>
    </location>
</feature>
<dbReference type="InterPro" id="IPR000477">
    <property type="entry name" value="RT_dom"/>
</dbReference>